<dbReference type="OrthoDB" id="531541at2759"/>
<evidence type="ECO:0000256" key="3">
    <source>
        <dbReference type="ARBA" id="ARBA00022825"/>
    </source>
</evidence>
<comment type="similarity">
    <text evidence="4">Belongs to the peptidase S8 family.</text>
</comment>
<dbReference type="InterPro" id="IPR036852">
    <property type="entry name" value="Peptidase_S8/S53_dom_sf"/>
</dbReference>
<comment type="caution">
    <text evidence="4">Lacks conserved residue(s) required for the propagation of feature annotation.</text>
</comment>
<dbReference type="GO" id="GO:0004252">
    <property type="term" value="F:serine-type endopeptidase activity"/>
    <property type="evidence" value="ECO:0007669"/>
    <property type="project" value="InterPro"/>
</dbReference>
<evidence type="ECO:0000313" key="7">
    <source>
        <dbReference type="EMBL" id="EFN59270.1"/>
    </source>
</evidence>
<proteinExistence type="inferred from homology"/>
<feature type="chain" id="PRO_5003155813" description="Peptidase S8/S53 domain-containing protein" evidence="5">
    <location>
        <begin position="38"/>
        <end position="523"/>
    </location>
</feature>
<dbReference type="PANTHER" id="PTHR42884:SF14">
    <property type="entry name" value="NEUROENDOCRINE CONVERTASE 1"/>
    <property type="match status" value="1"/>
</dbReference>
<dbReference type="PROSITE" id="PS51257">
    <property type="entry name" value="PROKAR_LIPOPROTEIN"/>
    <property type="match status" value="1"/>
</dbReference>
<evidence type="ECO:0000256" key="4">
    <source>
        <dbReference type="PROSITE-ProRule" id="PRU01240"/>
    </source>
</evidence>
<dbReference type="InParanoid" id="E1Z409"/>
<keyword evidence="2" id="KW-0378">Hydrolase</keyword>
<dbReference type="EMBL" id="GL433836">
    <property type="protein sequence ID" value="EFN59270.1"/>
    <property type="molecule type" value="Genomic_DNA"/>
</dbReference>
<dbReference type="GO" id="GO:0016020">
    <property type="term" value="C:membrane"/>
    <property type="evidence" value="ECO:0007669"/>
    <property type="project" value="TreeGrafter"/>
</dbReference>
<dbReference type="InterPro" id="IPR022398">
    <property type="entry name" value="Peptidase_S8_His-AS"/>
</dbReference>
<dbReference type="Pfam" id="PF00082">
    <property type="entry name" value="Peptidase_S8"/>
    <property type="match status" value="1"/>
</dbReference>
<keyword evidence="1" id="KW-0645">Protease</keyword>
<dbReference type="PROSITE" id="PS51892">
    <property type="entry name" value="SUBTILASE"/>
    <property type="match status" value="1"/>
</dbReference>
<dbReference type="InterPro" id="IPR000209">
    <property type="entry name" value="Peptidase_S8/S53_dom"/>
</dbReference>
<feature type="domain" description="Peptidase S8/S53" evidence="6">
    <location>
        <begin position="242"/>
        <end position="319"/>
    </location>
</feature>
<gene>
    <name evidence="7" type="ORF">CHLNCDRAFT_137580</name>
</gene>
<dbReference type="GO" id="GO:0016485">
    <property type="term" value="P:protein processing"/>
    <property type="evidence" value="ECO:0007669"/>
    <property type="project" value="TreeGrafter"/>
</dbReference>
<keyword evidence="8" id="KW-1185">Reference proteome</keyword>
<sequence length="523" mass="53294">MPRQRQGRAFAVRRVCTGTVAALCCLAAACLVPLAGAAADPAGGRASFSPEGVRWARDHIIVKLKPWAVAAAMAGGDGEMQASAAGAAGLPGLALVQPLLARGGAAGGGGAARRRGLAAASQGAAAAAVYKILDGSSVAAKVAQMRALSQVAWASPDMRLYPAVLPPGSAAAAEDAAAARADVAARGAAAAGGRRGATRRLAQGGGGAVVPNDPRFPDQWHHPTIDSSHAWALARGAGPARLCIIDSGMQRGHPDLPQPAEGWNAVWRQYPGEWAERMPRQGDPDFNDWEDRQYHGTHVAGIAAALGNGVGVAGLAYQARRRPPPPPPVLAGAGCGTSMATPLVAAAAAMLFNAADAALQRAVGYAEVKQALLGSVDPFVGAASLVSSGGQLNAARALRLLLYGQTAAPPPSPPSPPGTGTLVPSPGERWLHWVDSAAYFEALPTTNYTLCTQTCILDVRCGKYVFFRPPASTTRNYVTVHCLLWSATAVQSEVILNPNVDAERGGAITATALAAAAPPPAVT</sequence>
<evidence type="ECO:0000256" key="5">
    <source>
        <dbReference type="SAM" id="SignalP"/>
    </source>
</evidence>
<keyword evidence="3" id="KW-0720">Serine protease</keyword>
<evidence type="ECO:0000256" key="2">
    <source>
        <dbReference type="ARBA" id="ARBA00022801"/>
    </source>
</evidence>
<dbReference type="PANTHER" id="PTHR42884">
    <property type="entry name" value="PROPROTEIN CONVERTASE SUBTILISIN/KEXIN-RELATED"/>
    <property type="match status" value="1"/>
</dbReference>
<dbReference type="Gene3D" id="3.40.50.200">
    <property type="entry name" value="Peptidase S8/S53 domain"/>
    <property type="match status" value="2"/>
</dbReference>
<reference evidence="7 8" key="1">
    <citation type="journal article" date="2010" name="Plant Cell">
        <title>The Chlorella variabilis NC64A genome reveals adaptation to photosymbiosis, coevolution with viruses, and cryptic sex.</title>
        <authorList>
            <person name="Blanc G."/>
            <person name="Duncan G."/>
            <person name="Agarkova I."/>
            <person name="Borodovsky M."/>
            <person name="Gurnon J."/>
            <person name="Kuo A."/>
            <person name="Lindquist E."/>
            <person name="Lucas S."/>
            <person name="Pangilinan J."/>
            <person name="Polle J."/>
            <person name="Salamov A."/>
            <person name="Terry A."/>
            <person name="Yamada T."/>
            <person name="Dunigan D.D."/>
            <person name="Grigoriev I.V."/>
            <person name="Claverie J.M."/>
            <person name="Van Etten J.L."/>
        </authorList>
    </citation>
    <scope>NUCLEOTIDE SEQUENCE [LARGE SCALE GENOMIC DNA]</scope>
    <source>
        <strain evidence="7 8">NC64A</strain>
    </source>
</reference>
<name>E1Z409_CHLVA</name>
<dbReference type="AlphaFoldDB" id="E1Z409"/>
<feature type="signal peptide" evidence="5">
    <location>
        <begin position="1"/>
        <end position="37"/>
    </location>
</feature>
<dbReference type="SUPFAM" id="SSF52743">
    <property type="entry name" value="Subtilisin-like"/>
    <property type="match status" value="2"/>
</dbReference>
<evidence type="ECO:0000256" key="1">
    <source>
        <dbReference type="ARBA" id="ARBA00022670"/>
    </source>
</evidence>
<dbReference type="PROSITE" id="PS00138">
    <property type="entry name" value="SUBTILASE_SER"/>
    <property type="match status" value="1"/>
</dbReference>
<dbReference type="RefSeq" id="XP_005851372.1">
    <property type="nucleotide sequence ID" value="XM_005851310.1"/>
</dbReference>
<dbReference type="PROSITE" id="PS00137">
    <property type="entry name" value="SUBTILASE_HIS"/>
    <property type="match status" value="1"/>
</dbReference>
<dbReference type="STRING" id="554065.E1Z409"/>
<dbReference type="KEGG" id="cvr:CHLNCDRAFT_137580"/>
<accession>E1Z409</accession>
<dbReference type="Proteomes" id="UP000008141">
    <property type="component" value="Unassembled WGS sequence"/>
</dbReference>
<evidence type="ECO:0000313" key="8">
    <source>
        <dbReference type="Proteomes" id="UP000008141"/>
    </source>
</evidence>
<keyword evidence="5" id="KW-0732">Signal</keyword>
<dbReference type="GeneID" id="17358758"/>
<organism evidence="8">
    <name type="scientific">Chlorella variabilis</name>
    <name type="common">Green alga</name>
    <dbReference type="NCBI Taxonomy" id="554065"/>
    <lineage>
        <taxon>Eukaryota</taxon>
        <taxon>Viridiplantae</taxon>
        <taxon>Chlorophyta</taxon>
        <taxon>core chlorophytes</taxon>
        <taxon>Trebouxiophyceae</taxon>
        <taxon>Chlorellales</taxon>
        <taxon>Chlorellaceae</taxon>
        <taxon>Chlorella clade</taxon>
        <taxon>Chlorella</taxon>
    </lineage>
</organism>
<dbReference type="InterPro" id="IPR023828">
    <property type="entry name" value="Peptidase_S8_Ser-AS"/>
</dbReference>
<evidence type="ECO:0000259" key="6">
    <source>
        <dbReference type="Pfam" id="PF00082"/>
    </source>
</evidence>
<protein>
    <recommendedName>
        <fullName evidence="6">Peptidase S8/S53 domain-containing protein</fullName>
    </recommendedName>
</protein>